<feature type="transmembrane region" description="Helical" evidence="1">
    <location>
        <begin position="155"/>
        <end position="173"/>
    </location>
</feature>
<proteinExistence type="predicted"/>
<gene>
    <name evidence="2" type="ordered locus">Ta0993</name>
</gene>
<dbReference type="EMBL" id="AL445066">
    <property type="protein sequence ID" value="CAC12122.1"/>
    <property type="molecule type" value="Genomic_DNA"/>
</dbReference>
<keyword evidence="1" id="KW-0472">Membrane</keyword>
<name>Q9HJH5_THEAC</name>
<dbReference type="HOGENOM" id="CLU_876093_0_0_2"/>
<accession>Q9HJH5</accession>
<feature type="transmembrane region" description="Helical" evidence="1">
    <location>
        <begin position="92"/>
        <end position="116"/>
    </location>
</feature>
<evidence type="ECO:0000256" key="1">
    <source>
        <dbReference type="SAM" id="Phobius"/>
    </source>
</evidence>
<feature type="transmembrane region" description="Helical" evidence="1">
    <location>
        <begin position="204"/>
        <end position="222"/>
    </location>
</feature>
<protein>
    <submittedName>
        <fullName evidence="2">Hypothetical membrane protein</fullName>
    </submittedName>
</protein>
<dbReference type="STRING" id="273075.gene:9572212"/>
<feature type="transmembrane region" description="Helical" evidence="1">
    <location>
        <begin position="21"/>
        <end position="41"/>
    </location>
</feature>
<dbReference type="eggNOG" id="arCOG05350">
    <property type="taxonomic scope" value="Archaea"/>
</dbReference>
<dbReference type="Proteomes" id="UP000001024">
    <property type="component" value="Chromosome"/>
</dbReference>
<organism evidence="2 3">
    <name type="scientific">Thermoplasma acidophilum (strain ATCC 25905 / DSM 1728 / JCM 9062 / NBRC 15155 / AMRC-C165)</name>
    <dbReference type="NCBI Taxonomy" id="273075"/>
    <lineage>
        <taxon>Archaea</taxon>
        <taxon>Methanobacteriati</taxon>
        <taxon>Thermoplasmatota</taxon>
        <taxon>Thermoplasmata</taxon>
        <taxon>Thermoplasmatales</taxon>
        <taxon>Thermoplasmataceae</taxon>
        <taxon>Thermoplasma</taxon>
    </lineage>
</organism>
<keyword evidence="1" id="KW-1133">Transmembrane helix</keyword>
<dbReference type="PaxDb" id="273075-Ta0993"/>
<evidence type="ECO:0000313" key="2">
    <source>
        <dbReference type="EMBL" id="CAC12122.1"/>
    </source>
</evidence>
<feature type="transmembrane region" description="Helical" evidence="1">
    <location>
        <begin position="180"/>
        <end position="198"/>
    </location>
</feature>
<feature type="transmembrane region" description="Helical" evidence="1">
    <location>
        <begin position="234"/>
        <end position="252"/>
    </location>
</feature>
<dbReference type="AlphaFoldDB" id="Q9HJH5"/>
<dbReference type="KEGG" id="tac:Ta0993"/>
<evidence type="ECO:0000313" key="3">
    <source>
        <dbReference type="Proteomes" id="UP000001024"/>
    </source>
</evidence>
<reference evidence="2 3" key="1">
    <citation type="journal article" date="2000" name="Nature">
        <title>The genome sequence of the thermoacidophilic scavenger Thermoplasma acidophilum.</title>
        <authorList>
            <person name="Ruepp A."/>
            <person name="Graml W."/>
            <person name="Santos-Martinez M.L."/>
            <person name="Koretke K.K."/>
            <person name="Volker C."/>
            <person name="Mewes H.W."/>
            <person name="Frishman D."/>
            <person name="Stocker S."/>
            <person name="Lupas A.N."/>
            <person name="Baumeister W."/>
        </authorList>
    </citation>
    <scope>NUCLEOTIDE SEQUENCE [LARGE SCALE GENOMIC DNA]</scope>
    <source>
        <strain evidence="3">ATCC 25905 / DSM 1728 / JCM 9062 / NBRC 15155 / AMRC-C165</strain>
    </source>
</reference>
<feature type="transmembrane region" description="Helical" evidence="1">
    <location>
        <begin position="47"/>
        <end position="71"/>
    </location>
</feature>
<keyword evidence="3" id="KW-1185">Reference proteome</keyword>
<feature type="transmembrane region" description="Helical" evidence="1">
    <location>
        <begin position="272"/>
        <end position="297"/>
    </location>
</feature>
<dbReference type="InParanoid" id="Q9HJH5"/>
<sequence>MTELMGGMMLLFDWRNSGQRVMSYVAPVWEVTGTFLAMFVVETDATFAGILLPVAFAFAALLLVFLILFIIRNLSIILGEFAEKRQILTDRQLYYIYVIATLLLSVIFLAFVSAVISGNGVTLLISGNPVNSLLSVSNAQVSFNVAKWLVGPGDILFIIAAVFITFGLAPVLYDIKRFSGIAIISSVIGFILGVISLVQMGVSINPVIVIPAIIIIGAPVLYRFNIARSMLTNKAAFIVLLVIAVYSLYFTVYPTAMHGRLVLSEVVTRGPMVLGTILTTAVGFTLLAFMLSLYVYVNYRSSRSLASAK</sequence>
<keyword evidence="1" id="KW-0812">Transmembrane</keyword>
<dbReference type="EnsemblBacteria" id="CAC12122">
    <property type="protein sequence ID" value="CAC12122"/>
    <property type="gene ID" value="CAC12122"/>
</dbReference>